<evidence type="ECO:0000313" key="7">
    <source>
        <dbReference type="Proteomes" id="UP000479190"/>
    </source>
</evidence>
<dbReference type="SUPFAM" id="SSF81382">
    <property type="entry name" value="Skp1 dimerisation domain-like"/>
    <property type="match status" value="1"/>
</dbReference>
<feature type="domain" description="SKP1 component dimerisation" evidence="4">
    <location>
        <begin position="101"/>
        <end position="148"/>
    </location>
</feature>
<dbReference type="InterPro" id="IPR036296">
    <property type="entry name" value="SKP1-like_dim_sf"/>
</dbReference>
<comment type="similarity">
    <text evidence="1 3">Belongs to the SKP1 family.</text>
</comment>
<dbReference type="Proteomes" id="UP000479190">
    <property type="component" value="Unassembled WGS sequence"/>
</dbReference>
<evidence type="ECO:0000259" key="4">
    <source>
        <dbReference type="Pfam" id="PF01466"/>
    </source>
</evidence>
<dbReference type="Gene3D" id="3.30.710.10">
    <property type="entry name" value="Potassium Channel Kv1.1, Chain A"/>
    <property type="match status" value="1"/>
</dbReference>
<dbReference type="Pfam" id="PF01466">
    <property type="entry name" value="Skp1"/>
    <property type="match status" value="1"/>
</dbReference>
<dbReference type="Pfam" id="PF03931">
    <property type="entry name" value="Skp1_POZ"/>
    <property type="match status" value="1"/>
</dbReference>
<dbReference type="GO" id="GO:0006511">
    <property type="term" value="P:ubiquitin-dependent protein catabolic process"/>
    <property type="evidence" value="ECO:0007669"/>
    <property type="project" value="InterPro"/>
</dbReference>
<evidence type="ECO:0000256" key="1">
    <source>
        <dbReference type="ARBA" id="ARBA00009993"/>
    </source>
</evidence>
<keyword evidence="7" id="KW-1185">Reference proteome</keyword>
<dbReference type="PIRSF" id="PIRSF028729">
    <property type="entry name" value="E3_ubiquit_lig_SCF_Skp"/>
    <property type="match status" value="1"/>
</dbReference>
<evidence type="ECO:0000256" key="3">
    <source>
        <dbReference type="PIRNR" id="PIRNR028729"/>
    </source>
</evidence>
<organism evidence="6 7">
    <name type="scientific">Trichogramma brassicae</name>
    <dbReference type="NCBI Taxonomy" id="86971"/>
    <lineage>
        <taxon>Eukaryota</taxon>
        <taxon>Metazoa</taxon>
        <taxon>Ecdysozoa</taxon>
        <taxon>Arthropoda</taxon>
        <taxon>Hexapoda</taxon>
        <taxon>Insecta</taxon>
        <taxon>Pterygota</taxon>
        <taxon>Neoptera</taxon>
        <taxon>Endopterygota</taxon>
        <taxon>Hymenoptera</taxon>
        <taxon>Apocrita</taxon>
        <taxon>Proctotrupomorpha</taxon>
        <taxon>Chalcidoidea</taxon>
        <taxon>Trichogrammatidae</taxon>
        <taxon>Trichogramma</taxon>
    </lineage>
</organism>
<dbReference type="FunFam" id="3.30.710.10:FF:000026">
    <property type="entry name" value="E3 ubiquitin ligase complex SCF subunit"/>
    <property type="match status" value="1"/>
</dbReference>
<dbReference type="CDD" id="cd18322">
    <property type="entry name" value="BTB_POZ_SKP1"/>
    <property type="match status" value="1"/>
</dbReference>
<name>A0A6H5IEJ5_9HYME</name>
<gene>
    <name evidence="6" type="ORF">TBRA_LOCUS8275</name>
</gene>
<dbReference type="UniPathway" id="UPA00143"/>
<dbReference type="InterPro" id="IPR011333">
    <property type="entry name" value="SKP1/BTB/POZ_sf"/>
</dbReference>
<comment type="pathway">
    <text evidence="3">Protein modification; protein ubiquitination.</text>
</comment>
<dbReference type="SUPFAM" id="SSF54695">
    <property type="entry name" value="POZ domain"/>
    <property type="match status" value="1"/>
</dbReference>
<dbReference type="GO" id="GO:0016567">
    <property type="term" value="P:protein ubiquitination"/>
    <property type="evidence" value="ECO:0007669"/>
    <property type="project" value="UniProtKB-UniPathway"/>
</dbReference>
<dbReference type="OrthoDB" id="2342932at2759"/>
<dbReference type="PANTHER" id="PTHR11165">
    <property type="entry name" value="SKP1"/>
    <property type="match status" value="1"/>
</dbReference>
<proteinExistence type="inferred from homology"/>
<dbReference type="InterPro" id="IPR001232">
    <property type="entry name" value="SKP1-like"/>
</dbReference>
<evidence type="ECO:0000313" key="6">
    <source>
        <dbReference type="EMBL" id="CAB0036406.1"/>
    </source>
</evidence>
<dbReference type="InterPro" id="IPR016897">
    <property type="entry name" value="SKP1"/>
</dbReference>
<sequence>MHSKIKLQSSDCVDFLVEIKVDSRLSNGDKKKTIFLPSVNSATLKKVIEWCTYHQDDLSYIENNDPEKRTDKIPSWDANFLKVDHFTLYDIMLAANYLKIKGLLDLACKAMANSIKDKGAKQIRKAFNIKNDYTPMEEEQVRRENEWCEDK</sequence>
<evidence type="ECO:0000259" key="5">
    <source>
        <dbReference type="Pfam" id="PF03931"/>
    </source>
</evidence>
<protein>
    <recommendedName>
        <fullName evidence="8">Skp1-related protein</fullName>
    </recommendedName>
</protein>
<dbReference type="AlphaFoldDB" id="A0A6H5IEJ5"/>
<accession>A0A6H5IEJ5</accession>
<dbReference type="InterPro" id="IPR016073">
    <property type="entry name" value="Skp1_comp_POZ"/>
</dbReference>
<reference evidence="6 7" key="1">
    <citation type="submission" date="2020-02" db="EMBL/GenBank/DDBJ databases">
        <authorList>
            <person name="Ferguson B K."/>
        </authorList>
    </citation>
    <scope>NUCLEOTIDE SEQUENCE [LARGE SCALE GENOMIC DNA]</scope>
</reference>
<feature type="domain" description="SKP1 component POZ" evidence="5">
    <location>
        <begin position="4"/>
        <end position="55"/>
    </location>
</feature>
<evidence type="ECO:0000256" key="2">
    <source>
        <dbReference type="ARBA" id="ARBA00022786"/>
    </source>
</evidence>
<dbReference type="EMBL" id="CADCXV010000815">
    <property type="protein sequence ID" value="CAB0036406.1"/>
    <property type="molecule type" value="Genomic_DNA"/>
</dbReference>
<dbReference type="InterPro" id="IPR016072">
    <property type="entry name" value="Skp1_comp_dimer"/>
</dbReference>
<keyword evidence="2 3" id="KW-0833">Ubl conjugation pathway</keyword>
<dbReference type="SMART" id="SM00512">
    <property type="entry name" value="Skp1"/>
    <property type="match status" value="1"/>
</dbReference>
<evidence type="ECO:0008006" key="8">
    <source>
        <dbReference type="Google" id="ProtNLM"/>
    </source>
</evidence>